<evidence type="ECO:0008006" key="3">
    <source>
        <dbReference type="Google" id="ProtNLM"/>
    </source>
</evidence>
<evidence type="ECO:0000313" key="2">
    <source>
        <dbReference type="Proteomes" id="UP000494249"/>
    </source>
</evidence>
<name>A0A6J5BVJ9_9BURK</name>
<proteinExistence type="predicted"/>
<dbReference type="EMBL" id="CADIKB010000025">
    <property type="protein sequence ID" value="CAB3717066.1"/>
    <property type="molecule type" value="Genomic_DNA"/>
</dbReference>
<organism evidence="1 2">
    <name type="scientific">Paraburkholderia phenoliruptrix</name>
    <dbReference type="NCBI Taxonomy" id="252970"/>
    <lineage>
        <taxon>Bacteria</taxon>
        <taxon>Pseudomonadati</taxon>
        <taxon>Pseudomonadota</taxon>
        <taxon>Betaproteobacteria</taxon>
        <taxon>Burkholderiales</taxon>
        <taxon>Burkholderiaceae</taxon>
        <taxon>Paraburkholderia</taxon>
    </lineage>
</organism>
<accession>A0A6J5BVJ9</accession>
<gene>
    <name evidence="1" type="ORF">LMG22037_04441</name>
</gene>
<protein>
    <recommendedName>
        <fullName evidence="3">Fis family transcriptional regulator</fullName>
    </recommendedName>
</protein>
<reference evidence="1 2" key="1">
    <citation type="submission" date="2020-04" db="EMBL/GenBank/DDBJ databases">
        <authorList>
            <person name="De Canck E."/>
        </authorList>
    </citation>
    <scope>NUCLEOTIDE SEQUENCE [LARGE SCALE GENOMIC DNA]</scope>
    <source>
        <strain evidence="1 2">LMG 22037</strain>
    </source>
</reference>
<evidence type="ECO:0000313" key="1">
    <source>
        <dbReference type="EMBL" id="CAB3717066.1"/>
    </source>
</evidence>
<dbReference type="AlphaFoldDB" id="A0A6J5BVJ9"/>
<sequence>MSQNRKKRPSGNQTRRKPLAKSQLLPHAVAYVREQSLGWHLALAAFKAGKGNGELLAKLVKVLYLAWYLQEAGFGAVEREVYLDAEHILDAAARGASRDVWIIESADCFPIIAILDLHERQLLGAPVCAVDKAEARVVRFGRSESRAPW</sequence>
<dbReference type="Proteomes" id="UP000494249">
    <property type="component" value="Unassembled WGS sequence"/>
</dbReference>